<dbReference type="PANTHER" id="PTHR11795:SF442">
    <property type="entry name" value="ABC TRANSPORTER ATP-BINDING PROTEIN"/>
    <property type="match status" value="1"/>
</dbReference>
<evidence type="ECO:0000256" key="2">
    <source>
        <dbReference type="ARBA" id="ARBA00022448"/>
    </source>
</evidence>
<keyword evidence="5" id="KW-0029">Amino-acid transport</keyword>
<feature type="transmembrane region" description="Helical" evidence="9">
    <location>
        <begin position="191"/>
        <end position="213"/>
    </location>
</feature>
<keyword evidence="2" id="KW-0813">Transport</keyword>
<proteinExistence type="inferred from homology"/>
<feature type="transmembrane region" description="Helical" evidence="9">
    <location>
        <begin position="274"/>
        <end position="296"/>
    </location>
</feature>
<comment type="similarity">
    <text evidence="8">Belongs to the binding-protein-dependent transport system permease family. LivHM subfamily.</text>
</comment>
<keyword evidence="3" id="KW-1003">Cell membrane</keyword>
<feature type="transmembrane region" description="Helical" evidence="9">
    <location>
        <begin position="44"/>
        <end position="60"/>
    </location>
</feature>
<dbReference type="InterPro" id="IPR001851">
    <property type="entry name" value="ABC_transp_permease"/>
</dbReference>
<dbReference type="CDD" id="cd06582">
    <property type="entry name" value="TM_PBP1_LivH_like"/>
    <property type="match status" value="1"/>
</dbReference>
<reference evidence="10 11" key="1">
    <citation type="submission" date="2017-03" db="EMBL/GenBank/DDBJ databases">
        <authorList>
            <person name="Afonso C.L."/>
            <person name="Miller P.J."/>
            <person name="Scott M.A."/>
            <person name="Spackman E."/>
            <person name="Goraichik I."/>
            <person name="Dimitrov K.M."/>
            <person name="Suarez D.L."/>
            <person name="Swayne D.E."/>
        </authorList>
    </citation>
    <scope>NUCLEOTIDE SEQUENCE [LARGE SCALE GENOMIC DNA]</scope>
    <source>
        <strain evidence="10 11">CECT 8110</strain>
    </source>
</reference>
<feature type="transmembrane region" description="Helical" evidence="9">
    <location>
        <begin position="16"/>
        <end position="37"/>
    </location>
</feature>
<dbReference type="OrthoDB" id="9807115at2"/>
<evidence type="ECO:0000256" key="4">
    <source>
        <dbReference type="ARBA" id="ARBA00022692"/>
    </source>
</evidence>
<evidence type="ECO:0000256" key="5">
    <source>
        <dbReference type="ARBA" id="ARBA00022970"/>
    </source>
</evidence>
<evidence type="ECO:0000256" key="3">
    <source>
        <dbReference type="ARBA" id="ARBA00022475"/>
    </source>
</evidence>
<dbReference type="EMBL" id="FWFU01000002">
    <property type="protein sequence ID" value="SLN35645.1"/>
    <property type="molecule type" value="Genomic_DNA"/>
</dbReference>
<dbReference type="InterPro" id="IPR052157">
    <property type="entry name" value="BCAA_transport_permease"/>
</dbReference>
<accession>A0A1X6YZ66</accession>
<dbReference type="Proteomes" id="UP000193207">
    <property type="component" value="Unassembled WGS sequence"/>
</dbReference>
<evidence type="ECO:0000313" key="10">
    <source>
        <dbReference type="EMBL" id="SLN35645.1"/>
    </source>
</evidence>
<gene>
    <name evidence="10" type="primary">livH_7</name>
    <name evidence="10" type="ORF">ROH8110_01802</name>
</gene>
<protein>
    <submittedName>
        <fullName evidence="10">High-affinity branched-chain amino acid transport system permease protein LivH</fullName>
    </submittedName>
</protein>
<dbReference type="GO" id="GO:0022857">
    <property type="term" value="F:transmembrane transporter activity"/>
    <property type="evidence" value="ECO:0007669"/>
    <property type="project" value="InterPro"/>
</dbReference>
<dbReference type="AlphaFoldDB" id="A0A1X6YZ66"/>
<dbReference type="PANTHER" id="PTHR11795">
    <property type="entry name" value="BRANCHED-CHAIN AMINO ACID TRANSPORT SYSTEM PERMEASE PROTEIN LIVH"/>
    <property type="match status" value="1"/>
</dbReference>
<evidence type="ECO:0000256" key="7">
    <source>
        <dbReference type="ARBA" id="ARBA00023136"/>
    </source>
</evidence>
<feature type="transmembrane region" description="Helical" evidence="9">
    <location>
        <begin position="66"/>
        <end position="85"/>
    </location>
</feature>
<evidence type="ECO:0000256" key="8">
    <source>
        <dbReference type="ARBA" id="ARBA00037998"/>
    </source>
</evidence>
<keyword evidence="6 9" id="KW-1133">Transmembrane helix</keyword>
<evidence type="ECO:0000256" key="9">
    <source>
        <dbReference type="SAM" id="Phobius"/>
    </source>
</evidence>
<keyword evidence="4 9" id="KW-0812">Transmembrane</keyword>
<evidence type="ECO:0000256" key="1">
    <source>
        <dbReference type="ARBA" id="ARBA00004651"/>
    </source>
</evidence>
<keyword evidence="11" id="KW-1185">Reference proteome</keyword>
<dbReference type="RefSeq" id="WP_085817410.1">
    <property type="nucleotide sequence ID" value="NZ_FWFU01000002.1"/>
</dbReference>
<evidence type="ECO:0000256" key="6">
    <source>
        <dbReference type="ARBA" id="ARBA00022989"/>
    </source>
</evidence>
<feature type="transmembrane region" description="Helical" evidence="9">
    <location>
        <begin position="97"/>
        <end position="122"/>
    </location>
</feature>
<evidence type="ECO:0000313" key="11">
    <source>
        <dbReference type="Proteomes" id="UP000193207"/>
    </source>
</evidence>
<feature type="transmembrane region" description="Helical" evidence="9">
    <location>
        <begin position="142"/>
        <end position="163"/>
    </location>
</feature>
<keyword evidence="7 9" id="KW-0472">Membrane</keyword>
<comment type="subcellular location">
    <subcellularLocation>
        <location evidence="1">Cell membrane</location>
        <topology evidence="1">Multi-pass membrane protein</topology>
    </subcellularLocation>
</comment>
<name>A0A1X6YZ66_9RHOB</name>
<sequence>MTPLLFIEQVLNGLQFGVMLFLMAAGLTLVFGVMGLINLAHGSLYMVGAFAAAAVAGWSGSFLLALVAALAASAAAGAIVELTVIRRLYDRDHLDQVLATFALILIFSEGTRWLFGSFPLFLDIPDWLSGPVTLPGGIEYPLYRLAIIAVGLSIATGLFWLIARTRLGIRIRAGESDREMIAALGVDISRLYTIVFALGAALAGLAGAMVGAIQSVQVGMGEPVLILAFVVIVIGGIGSIKGALVGALLVGLTDTLGGLLLPEAFKLFMETSDATATGSALASMLIYILMAVVLVWRPRGLFGGAT</sequence>
<dbReference type="GO" id="GO:0005886">
    <property type="term" value="C:plasma membrane"/>
    <property type="evidence" value="ECO:0007669"/>
    <property type="project" value="UniProtKB-SubCell"/>
</dbReference>
<feature type="transmembrane region" description="Helical" evidence="9">
    <location>
        <begin position="225"/>
        <end position="253"/>
    </location>
</feature>
<organism evidence="10 11">
    <name type="scientific">Roseovarius halotolerans</name>
    <dbReference type="NCBI Taxonomy" id="505353"/>
    <lineage>
        <taxon>Bacteria</taxon>
        <taxon>Pseudomonadati</taxon>
        <taxon>Pseudomonadota</taxon>
        <taxon>Alphaproteobacteria</taxon>
        <taxon>Rhodobacterales</taxon>
        <taxon>Roseobacteraceae</taxon>
        <taxon>Roseovarius</taxon>
    </lineage>
</organism>
<dbReference type="GO" id="GO:0006865">
    <property type="term" value="P:amino acid transport"/>
    <property type="evidence" value="ECO:0007669"/>
    <property type="project" value="UniProtKB-KW"/>
</dbReference>
<dbReference type="Pfam" id="PF02653">
    <property type="entry name" value="BPD_transp_2"/>
    <property type="match status" value="1"/>
</dbReference>